<evidence type="ECO:0000256" key="4">
    <source>
        <dbReference type="ARBA" id="ARBA00022737"/>
    </source>
</evidence>
<feature type="active site" description="Charge relay system" evidence="8">
    <location>
        <position position="145"/>
    </location>
</feature>
<feature type="binding site" evidence="9">
    <location>
        <position position="145"/>
    </location>
    <ligand>
        <name>substrate</name>
    </ligand>
</feature>
<dbReference type="InterPro" id="IPR011782">
    <property type="entry name" value="Pept_S1C_Do"/>
</dbReference>
<feature type="binding site" evidence="9">
    <location>
        <position position="175"/>
    </location>
    <ligand>
        <name>substrate</name>
    </ligand>
</feature>
<dbReference type="Pfam" id="PF13180">
    <property type="entry name" value="PDZ_2"/>
    <property type="match status" value="1"/>
</dbReference>
<evidence type="ECO:0000259" key="11">
    <source>
        <dbReference type="PROSITE" id="PS50106"/>
    </source>
</evidence>
<dbReference type="InterPro" id="IPR001478">
    <property type="entry name" value="PDZ"/>
</dbReference>
<evidence type="ECO:0000313" key="13">
    <source>
        <dbReference type="Proteomes" id="UP000221168"/>
    </source>
</evidence>
<dbReference type="InterPro" id="IPR001940">
    <property type="entry name" value="Peptidase_S1C"/>
</dbReference>
<evidence type="ECO:0000256" key="9">
    <source>
        <dbReference type="PIRSR" id="PIRSR611782-2"/>
    </source>
</evidence>
<proteinExistence type="predicted"/>
<evidence type="ECO:0000256" key="3">
    <source>
        <dbReference type="ARBA" id="ARBA00022729"/>
    </source>
</evidence>
<evidence type="ECO:0000256" key="2">
    <source>
        <dbReference type="ARBA" id="ARBA00022670"/>
    </source>
</evidence>
<dbReference type="PANTHER" id="PTHR43343:SF3">
    <property type="entry name" value="PROTEASE DO-LIKE 8, CHLOROPLASTIC"/>
    <property type="match status" value="1"/>
</dbReference>
<dbReference type="InterPro" id="IPR036034">
    <property type="entry name" value="PDZ_sf"/>
</dbReference>
<keyword evidence="4" id="KW-0677">Repeat</keyword>
<dbReference type="InterPro" id="IPR009003">
    <property type="entry name" value="Peptidase_S1_PA"/>
</dbReference>
<dbReference type="InterPro" id="IPR051201">
    <property type="entry name" value="Chloro_Bact_Ser_Proteases"/>
</dbReference>
<dbReference type="GO" id="GO:0006508">
    <property type="term" value="P:proteolysis"/>
    <property type="evidence" value="ECO:0007669"/>
    <property type="project" value="UniProtKB-KW"/>
</dbReference>
<feature type="signal peptide" evidence="10">
    <location>
        <begin position="1"/>
        <end position="24"/>
    </location>
</feature>
<dbReference type="GO" id="GO:0004252">
    <property type="term" value="F:serine-type endopeptidase activity"/>
    <property type="evidence" value="ECO:0007669"/>
    <property type="project" value="InterPro"/>
</dbReference>
<protein>
    <submittedName>
        <fullName evidence="12">Serine protease</fullName>
    </submittedName>
</protein>
<name>A0A2G1QII2_9HYPH</name>
<reference evidence="12 13" key="1">
    <citation type="submission" date="2017-10" db="EMBL/GenBank/DDBJ databases">
        <title>Sedimentibacterium mangrovi gen. nov., sp. nov., a novel member of family Phyllobacteriacea isolated from mangrove sediment.</title>
        <authorList>
            <person name="Liao H."/>
            <person name="Tian Y."/>
        </authorList>
    </citation>
    <scope>NUCLEOTIDE SEQUENCE [LARGE SCALE GENOMIC DNA]</scope>
    <source>
        <strain evidence="12 13">X9-2-2</strain>
    </source>
</reference>
<dbReference type="InterPro" id="IPR041489">
    <property type="entry name" value="PDZ_6"/>
</dbReference>
<dbReference type="Gene3D" id="2.30.42.10">
    <property type="match status" value="2"/>
</dbReference>
<evidence type="ECO:0000256" key="5">
    <source>
        <dbReference type="ARBA" id="ARBA00022764"/>
    </source>
</evidence>
<comment type="caution">
    <text evidence="12">The sequence shown here is derived from an EMBL/GenBank/DDBJ whole genome shotgun (WGS) entry which is preliminary data.</text>
</comment>
<accession>A0A2G1QII2</accession>
<feature type="active site" description="Charge relay system" evidence="8">
    <location>
        <position position="175"/>
    </location>
</feature>
<keyword evidence="7" id="KW-0720">Serine protease</keyword>
<dbReference type="PROSITE" id="PS50106">
    <property type="entry name" value="PDZ"/>
    <property type="match status" value="2"/>
</dbReference>
<dbReference type="SUPFAM" id="SSF50156">
    <property type="entry name" value="PDZ domain-like"/>
    <property type="match status" value="2"/>
</dbReference>
<feature type="domain" description="PDZ" evidence="11">
    <location>
        <begin position="290"/>
        <end position="386"/>
    </location>
</feature>
<dbReference type="NCBIfam" id="TIGR02037">
    <property type="entry name" value="degP_htrA_DO"/>
    <property type="match status" value="1"/>
</dbReference>
<sequence length="504" mass="53198">MARFVSAVLGSLLLLLVTGAGLQAAENGDLRGLLGKLLGEPQQGQAVEQAPATGPQGMAAADSKRVPFGRRDMELSFAPLVKQTAPAVVNVYAKSTVRQPVSPFSGDPFFEQFFGGGGLSKPRVQQSLGSGVIVDASGLVVTNFHVIKGADEVKVALADGREFESQVMLKDESVDLAVLKIKADRPLPYLTFGNSDALEVGDLVLAIGNPFGVGQTTTSGIVSALARSHVGVSDFGFFIQTDAAINPGNSGGALIDMHGQLVGINTAIFTRSGGSNGIGFAIPSIMVRAVVNVAKNGGDYFERPWLGAEFTDVDSQTAEALGMDHPTGALVQNVTPDSPAEKGDLKPGDVLLSMNGRKIETPDALGYRLATESSGTTVKFEVLRRGKVQTVPVTLERAPEGSASNRIQVEGNSPFAGATISDLSPRLAQRLHLPEGKKGVVIIDLARNSPAARFGFRPGDIVVDVNGEVIESASQLNGIAMERSRWWRFAIDRDGQILRQVLRY</sequence>
<keyword evidence="6" id="KW-0378">Hydrolase</keyword>
<evidence type="ECO:0000313" key="12">
    <source>
        <dbReference type="EMBL" id="PHP65018.1"/>
    </source>
</evidence>
<keyword evidence="3 10" id="KW-0732">Signal</keyword>
<dbReference type="Pfam" id="PF13365">
    <property type="entry name" value="Trypsin_2"/>
    <property type="match status" value="1"/>
</dbReference>
<feature type="domain" description="PDZ" evidence="11">
    <location>
        <begin position="392"/>
        <end position="475"/>
    </location>
</feature>
<feature type="chain" id="PRO_5039200496" evidence="10">
    <location>
        <begin position="25"/>
        <end position="504"/>
    </location>
</feature>
<dbReference type="AlphaFoldDB" id="A0A2G1QII2"/>
<dbReference type="GO" id="GO:0042597">
    <property type="term" value="C:periplasmic space"/>
    <property type="evidence" value="ECO:0007669"/>
    <property type="project" value="UniProtKB-SubCell"/>
</dbReference>
<evidence type="ECO:0000256" key="1">
    <source>
        <dbReference type="ARBA" id="ARBA00004418"/>
    </source>
</evidence>
<evidence type="ECO:0000256" key="7">
    <source>
        <dbReference type="ARBA" id="ARBA00022825"/>
    </source>
</evidence>
<dbReference type="PRINTS" id="PR00834">
    <property type="entry name" value="PROTEASES2C"/>
</dbReference>
<keyword evidence="2 12" id="KW-0645">Protease</keyword>
<dbReference type="Proteomes" id="UP000221168">
    <property type="component" value="Unassembled WGS sequence"/>
</dbReference>
<dbReference type="RefSeq" id="WP_099308354.1">
    <property type="nucleotide sequence ID" value="NZ_PDVP01000019.1"/>
</dbReference>
<dbReference type="OrthoDB" id="7358927at2"/>
<organism evidence="12 13">
    <name type="scientific">Zhengella mangrovi</name>
    <dbReference type="NCBI Taxonomy" id="1982044"/>
    <lineage>
        <taxon>Bacteria</taxon>
        <taxon>Pseudomonadati</taxon>
        <taxon>Pseudomonadota</taxon>
        <taxon>Alphaproteobacteria</taxon>
        <taxon>Hyphomicrobiales</taxon>
        <taxon>Notoacmeibacteraceae</taxon>
        <taxon>Zhengella</taxon>
    </lineage>
</organism>
<evidence type="ECO:0000256" key="6">
    <source>
        <dbReference type="ARBA" id="ARBA00022801"/>
    </source>
</evidence>
<dbReference type="EMBL" id="PDVP01000019">
    <property type="protein sequence ID" value="PHP65018.1"/>
    <property type="molecule type" value="Genomic_DNA"/>
</dbReference>
<dbReference type="PANTHER" id="PTHR43343">
    <property type="entry name" value="PEPTIDASE S12"/>
    <property type="match status" value="1"/>
</dbReference>
<keyword evidence="13" id="KW-1185">Reference proteome</keyword>
<dbReference type="Pfam" id="PF17820">
    <property type="entry name" value="PDZ_6"/>
    <property type="match status" value="1"/>
</dbReference>
<dbReference type="Gene3D" id="2.40.10.120">
    <property type="match status" value="1"/>
</dbReference>
<evidence type="ECO:0000256" key="10">
    <source>
        <dbReference type="SAM" id="SignalP"/>
    </source>
</evidence>
<feature type="binding site" evidence="9">
    <location>
        <begin position="248"/>
        <end position="250"/>
    </location>
    <ligand>
        <name>substrate</name>
    </ligand>
</feature>
<dbReference type="SMART" id="SM00228">
    <property type="entry name" value="PDZ"/>
    <property type="match status" value="2"/>
</dbReference>
<feature type="active site" description="Charge relay system" evidence="8">
    <location>
        <position position="250"/>
    </location>
</feature>
<gene>
    <name evidence="12" type="ORF">CSC94_21035</name>
</gene>
<comment type="subcellular location">
    <subcellularLocation>
        <location evidence="1">Periplasm</location>
    </subcellularLocation>
</comment>
<keyword evidence="5" id="KW-0574">Periplasm</keyword>
<evidence type="ECO:0000256" key="8">
    <source>
        <dbReference type="PIRSR" id="PIRSR611782-1"/>
    </source>
</evidence>
<dbReference type="SUPFAM" id="SSF50494">
    <property type="entry name" value="Trypsin-like serine proteases"/>
    <property type="match status" value="1"/>
</dbReference>